<organism evidence="1 2">
    <name type="scientific">Patagioenas fasciata monilis</name>
    <dbReference type="NCBI Taxonomy" id="372326"/>
    <lineage>
        <taxon>Eukaryota</taxon>
        <taxon>Metazoa</taxon>
        <taxon>Chordata</taxon>
        <taxon>Craniata</taxon>
        <taxon>Vertebrata</taxon>
        <taxon>Euteleostomi</taxon>
        <taxon>Archelosauria</taxon>
        <taxon>Archosauria</taxon>
        <taxon>Dinosauria</taxon>
        <taxon>Saurischia</taxon>
        <taxon>Theropoda</taxon>
        <taxon>Coelurosauria</taxon>
        <taxon>Aves</taxon>
        <taxon>Neognathae</taxon>
        <taxon>Neoaves</taxon>
        <taxon>Columbimorphae</taxon>
        <taxon>Columbiformes</taxon>
        <taxon>Columbidae</taxon>
        <taxon>Patagioenas</taxon>
    </lineage>
</organism>
<keyword evidence="1" id="KW-0808">Transferase</keyword>
<evidence type="ECO:0000313" key="2">
    <source>
        <dbReference type="Proteomes" id="UP000190648"/>
    </source>
</evidence>
<accession>A0A1V4K9Y4</accession>
<dbReference type="EMBL" id="LSYS01004081">
    <property type="protein sequence ID" value="OPJ81195.1"/>
    <property type="molecule type" value="Genomic_DNA"/>
</dbReference>
<protein>
    <submittedName>
        <fullName evidence="1">Glycerol-3-phosphate acyltransferase 2, mitochondrial</fullName>
    </submittedName>
</protein>
<gene>
    <name evidence="1" type="primary">GPAT2</name>
    <name evidence="1" type="ORF">AV530_014736</name>
</gene>
<dbReference type="GO" id="GO:0006072">
    <property type="term" value="P:glycerol-3-phosphate metabolic process"/>
    <property type="evidence" value="ECO:0007669"/>
    <property type="project" value="TreeGrafter"/>
</dbReference>
<comment type="caution">
    <text evidence="1">The sequence shown here is derived from an EMBL/GenBank/DDBJ whole genome shotgun (WGS) entry which is preliminary data.</text>
</comment>
<keyword evidence="2" id="KW-1185">Reference proteome</keyword>
<dbReference type="GO" id="GO:0031966">
    <property type="term" value="C:mitochondrial membrane"/>
    <property type="evidence" value="ECO:0007669"/>
    <property type="project" value="TreeGrafter"/>
</dbReference>
<dbReference type="InterPro" id="IPR022284">
    <property type="entry name" value="GPAT/DHAPAT"/>
</dbReference>
<dbReference type="GO" id="GO:0034587">
    <property type="term" value="P:piRNA processing"/>
    <property type="evidence" value="ECO:0007669"/>
    <property type="project" value="TreeGrafter"/>
</dbReference>
<dbReference type="GO" id="GO:0019432">
    <property type="term" value="P:triglyceride biosynthetic process"/>
    <property type="evidence" value="ECO:0007669"/>
    <property type="project" value="TreeGrafter"/>
</dbReference>
<dbReference type="GO" id="GO:0004366">
    <property type="term" value="F:glycerol-3-phosphate O-acyltransferase activity"/>
    <property type="evidence" value="ECO:0007669"/>
    <property type="project" value="TreeGrafter"/>
</dbReference>
<reference evidence="1 2" key="1">
    <citation type="submission" date="2016-02" db="EMBL/GenBank/DDBJ databases">
        <title>Band-tailed pigeon sequencing and assembly.</title>
        <authorList>
            <person name="Soares A.E."/>
            <person name="Novak B.J."/>
            <person name="Rice E.S."/>
            <person name="O'Connell B."/>
            <person name="Chang D."/>
            <person name="Weber S."/>
            <person name="Shapiro B."/>
        </authorList>
    </citation>
    <scope>NUCLEOTIDE SEQUENCE [LARGE SCALE GENOMIC DNA]</scope>
    <source>
        <strain evidence="1">BTP2013</strain>
        <tissue evidence="1">Blood</tissue>
    </source>
</reference>
<dbReference type="AlphaFoldDB" id="A0A1V4K9Y4"/>
<proteinExistence type="predicted"/>
<dbReference type="Proteomes" id="UP000190648">
    <property type="component" value="Unassembled WGS sequence"/>
</dbReference>
<dbReference type="GO" id="GO:0008654">
    <property type="term" value="P:phospholipid biosynthetic process"/>
    <property type="evidence" value="ECO:0007669"/>
    <property type="project" value="TreeGrafter"/>
</dbReference>
<dbReference type="PANTHER" id="PTHR12563:SF15">
    <property type="entry name" value="GLYCEROL-3-PHOSPHATE ACYLTRANSFERASE 2, MITOCHONDRIAL"/>
    <property type="match status" value="1"/>
</dbReference>
<dbReference type="GO" id="GO:0006631">
    <property type="term" value="P:fatty acid metabolic process"/>
    <property type="evidence" value="ECO:0007669"/>
    <property type="project" value="TreeGrafter"/>
</dbReference>
<keyword evidence="1" id="KW-0012">Acyltransferase</keyword>
<sequence length="247" mass="27069">MVLWAWPPGPSAAACSSPRSADVPSASPPTATMKTWLSDSGQKLEIFIPFLGKYRPLAGRCCQTCTPKSWDSFYQKNFSSLGFRDAVRLTEEDTRYRGWLVRRVCGILALWGQDVPDTPGDLVTRICRRVRGVSQGSGGASRSQRRCKEEIQRILAGIQAPLARPLLRFCAWVLLKLLSRLFLSVQLHRGQLATVQGAARTPDVPLLFLCAHKSPLDAPLLALLLFSQGLGAPRVALGGDTCTPLLR</sequence>
<name>A0A1V4K9Y4_PATFA</name>
<evidence type="ECO:0000313" key="1">
    <source>
        <dbReference type="EMBL" id="OPJ81195.1"/>
    </source>
</evidence>
<dbReference type="PANTHER" id="PTHR12563">
    <property type="entry name" value="GLYCEROL-3-PHOSPHATE ACYLTRANSFERASE"/>
    <property type="match status" value="1"/>
</dbReference>
<dbReference type="STRING" id="372326.A0A1V4K9Y4"/>
<dbReference type="OrthoDB" id="5962536at2759"/>